<organism evidence="2 3">
    <name type="scientific">Ensete ventricosum</name>
    <name type="common">Abyssinian banana</name>
    <name type="synonym">Musa ensete</name>
    <dbReference type="NCBI Taxonomy" id="4639"/>
    <lineage>
        <taxon>Eukaryota</taxon>
        <taxon>Viridiplantae</taxon>
        <taxon>Streptophyta</taxon>
        <taxon>Embryophyta</taxon>
        <taxon>Tracheophyta</taxon>
        <taxon>Spermatophyta</taxon>
        <taxon>Magnoliopsida</taxon>
        <taxon>Liliopsida</taxon>
        <taxon>Zingiberales</taxon>
        <taxon>Musaceae</taxon>
        <taxon>Ensete</taxon>
    </lineage>
</organism>
<proteinExistence type="predicted"/>
<dbReference type="AlphaFoldDB" id="A0A426XUT6"/>
<gene>
    <name evidence="2" type="ORF">B296_00030747</name>
</gene>
<evidence type="ECO:0000256" key="1">
    <source>
        <dbReference type="SAM" id="MobiDB-lite"/>
    </source>
</evidence>
<reference evidence="2 3" key="1">
    <citation type="journal article" date="2014" name="Agronomy (Basel)">
        <title>A Draft Genome Sequence for Ensete ventricosum, the Drought-Tolerant Tree Against Hunger.</title>
        <authorList>
            <person name="Harrison J."/>
            <person name="Moore K.A."/>
            <person name="Paszkiewicz K."/>
            <person name="Jones T."/>
            <person name="Grant M."/>
            <person name="Ambacheew D."/>
            <person name="Muzemil S."/>
            <person name="Studholme D.J."/>
        </authorList>
    </citation>
    <scope>NUCLEOTIDE SEQUENCE [LARGE SCALE GENOMIC DNA]</scope>
</reference>
<feature type="compositionally biased region" description="Low complexity" evidence="1">
    <location>
        <begin position="37"/>
        <end position="50"/>
    </location>
</feature>
<comment type="caution">
    <text evidence="2">The sequence shown here is derived from an EMBL/GenBank/DDBJ whole genome shotgun (WGS) entry which is preliminary data.</text>
</comment>
<feature type="region of interest" description="Disordered" evidence="1">
    <location>
        <begin position="34"/>
        <end position="61"/>
    </location>
</feature>
<dbReference type="EMBL" id="AMZH03017267">
    <property type="protein sequence ID" value="RRT43273.1"/>
    <property type="molecule type" value="Genomic_DNA"/>
</dbReference>
<sequence length="146" mass="15701">MLVHRRLGQLRDVGDNGLDHPSQRRTCWVRPRNASAVTTGGPRPGVVGESPGSGGASPGRVEMSARSVLVRVRNSANVGGDRDLRRGSMGRGRDVSYYINGCGAEQCRTRSPPPRILDQLSTWSLGLTWLPPKCCCGYPSGVSLDE</sequence>
<protein>
    <submittedName>
        <fullName evidence="2">Uncharacterized protein</fullName>
    </submittedName>
</protein>
<evidence type="ECO:0000313" key="3">
    <source>
        <dbReference type="Proteomes" id="UP000287651"/>
    </source>
</evidence>
<name>A0A426XUT6_ENSVE</name>
<accession>A0A426XUT6</accession>
<evidence type="ECO:0000313" key="2">
    <source>
        <dbReference type="EMBL" id="RRT43273.1"/>
    </source>
</evidence>
<dbReference type="Proteomes" id="UP000287651">
    <property type="component" value="Unassembled WGS sequence"/>
</dbReference>